<evidence type="ECO:0000313" key="1">
    <source>
        <dbReference type="EMBL" id="KAI8012632.1"/>
    </source>
</evidence>
<gene>
    <name evidence="1" type="ORF">LOK49_LG06G01016</name>
</gene>
<keyword evidence="2" id="KW-1185">Reference proteome</keyword>
<organism evidence="1 2">
    <name type="scientific">Camellia lanceoleosa</name>
    <dbReference type="NCBI Taxonomy" id="1840588"/>
    <lineage>
        <taxon>Eukaryota</taxon>
        <taxon>Viridiplantae</taxon>
        <taxon>Streptophyta</taxon>
        <taxon>Embryophyta</taxon>
        <taxon>Tracheophyta</taxon>
        <taxon>Spermatophyta</taxon>
        <taxon>Magnoliopsida</taxon>
        <taxon>eudicotyledons</taxon>
        <taxon>Gunneridae</taxon>
        <taxon>Pentapetalae</taxon>
        <taxon>asterids</taxon>
        <taxon>Ericales</taxon>
        <taxon>Theaceae</taxon>
        <taxon>Camellia</taxon>
    </lineage>
</organism>
<accession>A0ACC0HG93</accession>
<dbReference type="Proteomes" id="UP001060215">
    <property type="component" value="Chromosome 5"/>
</dbReference>
<comment type="caution">
    <text evidence="1">The sequence shown here is derived from an EMBL/GenBank/DDBJ whole genome shotgun (WGS) entry which is preliminary data.</text>
</comment>
<dbReference type="EMBL" id="CM045762">
    <property type="protein sequence ID" value="KAI8012632.1"/>
    <property type="molecule type" value="Genomic_DNA"/>
</dbReference>
<reference evidence="1 2" key="1">
    <citation type="journal article" date="2022" name="Plant J.">
        <title>Chromosome-level genome of Camellia lanceoleosa provides a valuable resource for understanding genome evolution and self-incompatibility.</title>
        <authorList>
            <person name="Gong W."/>
            <person name="Xiao S."/>
            <person name="Wang L."/>
            <person name="Liao Z."/>
            <person name="Chang Y."/>
            <person name="Mo W."/>
            <person name="Hu G."/>
            <person name="Li W."/>
            <person name="Zhao G."/>
            <person name="Zhu H."/>
            <person name="Hu X."/>
            <person name="Ji K."/>
            <person name="Xiang X."/>
            <person name="Song Q."/>
            <person name="Yuan D."/>
            <person name="Jin S."/>
            <person name="Zhang L."/>
        </authorList>
    </citation>
    <scope>NUCLEOTIDE SEQUENCE [LARGE SCALE GENOMIC DNA]</scope>
    <source>
        <strain evidence="1">SQ_2022a</strain>
    </source>
</reference>
<protein>
    <submittedName>
        <fullName evidence="1">Uncharacterized protein</fullName>
    </submittedName>
</protein>
<proteinExistence type="predicted"/>
<evidence type="ECO:0000313" key="2">
    <source>
        <dbReference type="Proteomes" id="UP001060215"/>
    </source>
</evidence>
<sequence length="107" mass="11981">MEAMEVYSQNLASKDVSWIGNALNEPKKEKTRHTTKAWNVVGRGRPLKKIVGTGLPSMYSNGIIKRSVVIMKEATKINSKTLVWIGDMELNFESSLRFEKNPNAISA</sequence>
<name>A0ACC0HG93_9ERIC</name>